<dbReference type="FunFam" id="3.40.640.10:FF:000004">
    <property type="entry name" value="Acetylornithine aminotransferase"/>
    <property type="match status" value="1"/>
</dbReference>
<evidence type="ECO:0000256" key="3">
    <source>
        <dbReference type="ARBA" id="ARBA00022679"/>
    </source>
</evidence>
<dbReference type="InterPro" id="IPR015424">
    <property type="entry name" value="PyrdxlP-dep_Trfase"/>
</dbReference>
<dbReference type="InterPro" id="IPR050103">
    <property type="entry name" value="Class-III_PLP-dep_AT"/>
</dbReference>
<keyword evidence="2 6" id="KW-0032">Aminotransferase</keyword>
<name>I2F4F9_9BACT</name>
<comment type="similarity">
    <text evidence="5">Belongs to the class-III pyridoxal-phosphate-dependent aminotransferase family.</text>
</comment>
<dbReference type="GO" id="GO:0030170">
    <property type="term" value="F:pyridoxal phosphate binding"/>
    <property type="evidence" value="ECO:0007669"/>
    <property type="project" value="InterPro"/>
</dbReference>
<evidence type="ECO:0000256" key="4">
    <source>
        <dbReference type="ARBA" id="ARBA00022898"/>
    </source>
</evidence>
<sequence>MLSNVYLPFPLKIRSAHGIRIETDSGEYLDTFAGIGVLAFGHTDRKTVEAVTSKVQRFSHTSNYFLDEDAISLSKFILDFSNSEGEVYFANSGTEATEAAIKAVRRLKKGKLISFEGNFHGRTMGALSLTYSERLRKPFEPLLPDVRFIPKSVQDFEKAVLSDEIAAVFVEVIQGNSGVHLYPAELLQAIEKLRKERGFLLVADEIQSGLCRTGEYFGYQNYAIEPDMIILGKAVGGGLPLGATVFRGVSPFYPGDHGSTFAPNPVSLAAGLSVLSRMDSALLESVRICGAHLKENLERLPWAREVRGMGLMIGVSTDNPERIKSLAFERKVLLNVTAGSIRFLPALNITEEEIDEITERLDFGGLND</sequence>
<dbReference type="GO" id="GO:0008483">
    <property type="term" value="F:transaminase activity"/>
    <property type="evidence" value="ECO:0007669"/>
    <property type="project" value="UniProtKB-KW"/>
</dbReference>
<dbReference type="GO" id="GO:0042802">
    <property type="term" value="F:identical protein binding"/>
    <property type="evidence" value="ECO:0007669"/>
    <property type="project" value="TreeGrafter"/>
</dbReference>
<dbReference type="InterPro" id="IPR005814">
    <property type="entry name" value="Aminotrans_3"/>
</dbReference>
<dbReference type="PIRSF" id="PIRSF000521">
    <property type="entry name" value="Transaminase_4ab_Lys_Orn"/>
    <property type="match status" value="1"/>
</dbReference>
<dbReference type="HOGENOM" id="CLU_016922_10_1_0"/>
<evidence type="ECO:0000256" key="2">
    <source>
        <dbReference type="ARBA" id="ARBA00022576"/>
    </source>
</evidence>
<keyword evidence="4 5" id="KW-0663">Pyridoxal phosphate</keyword>
<dbReference type="PROSITE" id="PS00600">
    <property type="entry name" value="AA_TRANSFER_CLASS_3"/>
    <property type="match status" value="1"/>
</dbReference>
<dbReference type="SUPFAM" id="SSF53383">
    <property type="entry name" value="PLP-dependent transferases"/>
    <property type="match status" value="1"/>
</dbReference>
<dbReference type="AlphaFoldDB" id="I2F4F9"/>
<keyword evidence="3 6" id="KW-0808">Transferase</keyword>
<evidence type="ECO:0000313" key="7">
    <source>
        <dbReference type="Proteomes" id="UP000002881"/>
    </source>
</evidence>
<dbReference type="InterPro" id="IPR015422">
    <property type="entry name" value="PyrdxlP-dep_Trfase_small"/>
</dbReference>
<organism evidence="6 7">
    <name type="scientific">Mesotoga prima MesG1.Ag.4.2</name>
    <dbReference type="NCBI Taxonomy" id="660470"/>
    <lineage>
        <taxon>Bacteria</taxon>
        <taxon>Thermotogati</taxon>
        <taxon>Thermotogota</taxon>
        <taxon>Thermotogae</taxon>
        <taxon>Kosmotogales</taxon>
        <taxon>Kosmotogaceae</taxon>
        <taxon>Mesotoga</taxon>
    </lineage>
</organism>
<dbReference type="STRING" id="660470.Theba_1107"/>
<dbReference type="Gene3D" id="3.40.640.10">
    <property type="entry name" value="Type I PLP-dependent aspartate aminotransferase-like (Major domain)"/>
    <property type="match status" value="1"/>
</dbReference>
<dbReference type="PANTHER" id="PTHR11986">
    <property type="entry name" value="AMINOTRANSFERASE CLASS III"/>
    <property type="match status" value="1"/>
</dbReference>
<evidence type="ECO:0000313" key="6">
    <source>
        <dbReference type="EMBL" id="AFK06812.1"/>
    </source>
</evidence>
<dbReference type="EMBL" id="CP003532">
    <property type="protein sequence ID" value="AFK06812.1"/>
    <property type="molecule type" value="Genomic_DNA"/>
</dbReference>
<dbReference type="GeneID" id="87106937"/>
<gene>
    <name evidence="6" type="ORF">Theba_1107</name>
</gene>
<dbReference type="Proteomes" id="UP000002881">
    <property type="component" value="Chromosome"/>
</dbReference>
<keyword evidence="7" id="KW-1185">Reference proteome</keyword>
<accession>I2F4F9</accession>
<proteinExistence type="inferred from homology"/>
<dbReference type="PANTHER" id="PTHR11986:SF79">
    <property type="entry name" value="ACETYLORNITHINE AMINOTRANSFERASE, MITOCHONDRIAL"/>
    <property type="match status" value="1"/>
</dbReference>
<dbReference type="CDD" id="cd00610">
    <property type="entry name" value="OAT_like"/>
    <property type="match status" value="1"/>
</dbReference>
<dbReference type="InterPro" id="IPR049704">
    <property type="entry name" value="Aminotrans_3_PPA_site"/>
</dbReference>
<dbReference type="Gene3D" id="3.90.1150.10">
    <property type="entry name" value="Aspartate Aminotransferase, domain 1"/>
    <property type="match status" value="1"/>
</dbReference>
<protein>
    <submittedName>
        <fullName evidence="6">Ornithine/acetylornithine aminotransferase</fullName>
    </submittedName>
</protein>
<reference evidence="6 7" key="1">
    <citation type="journal article" date="2012" name="Genome Biol. Evol.">
        <title>Genome Sequence of the Mesophilic Thermotogales Bacterium Mesotoga prima MesG1.Ag.4.2 Reveals the Largest Thermotogales Genome To Date.</title>
        <authorList>
            <person name="Zhaxybayeva O."/>
            <person name="Swithers K.S."/>
            <person name="Foght J."/>
            <person name="Green A.G."/>
            <person name="Bruce D."/>
            <person name="Detter C."/>
            <person name="Han S."/>
            <person name="Teshima H."/>
            <person name="Han J."/>
            <person name="Woyke T."/>
            <person name="Pitluck S."/>
            <person name="Nolan M."/>
            <person name="Ivanova N."/>
            <person name="Pati A."/>
            <person name="Land M.L."/>
            <person name="Dlutek M."/>
            <person name="Doolittle W.F."/>
            <person name="Noll K.M."/>
            <person name="Nesbo C.L."/>
        </authorList>
    </citation>
    <scope>NUCLEOTIDE SEQUENCE [LARGE SCALE GENOMIC DNA]</scope>
    <source>
        <strain evidence="7">mesG1.Ag.4.2</strain>
    </source>
</reference>
<dbReference type="InterPro" id="IPR015421">
    <property type="entry name" value="PyrdxlP-dep_Trfase_major"/>
</dbReference>
<dbReference type="eggNOG" id="COG4992">
    <property type="taxonomic scope" value="Bacteria"/>
</dbReference>
<dbReference type="Pfam" id="PF00202">
    <property type="entry name" value="Aminotran_3"/>
    <property type="match status" value="1"/>
</dbReference>
<dbReference type="KEGG" id="mpg:Theba_1107"/>
<comment type="cofactor">
    <cofactor evidence="1">
        <name>pyridoxal 5'-phosphate</name>
        <dbReference type="ChEBI" id="CHEBI:597326"/>
    </cofactor>
</comment>
<evidence type="ECO:0000256" key="1">
    <source>
        <dbReference type="ARBA" id="ARBA00001933"/>
    </source>
</evidence>
<dbReference type="RefSeq" id="WP_014730809.1">
    <property type="nucleotide sequence ID" value="NC_017934.1"/>
</dbReference>
<evidence type="ECO:0000256" key="5">
    <source>
        <dbReference type="RuleBase" id="RU003560"/>
    </source>
</evidence>